<dbReference type="EMBL" id="CP059154">
    <property type="protein sequence ID" value="QLK27679.1"/>
    <property type="molecule type" value="Genomic_DNA"/>
</dbReference>
<proteinExistence type="predicted"/>
<dbReference type="Proteomes" id="UP000510869">
    <property type="component" value="Chromosome"/>
</dbReference>
<keyword evidence="1" id="KW-1133">Transmembrane helix</keyword>
<organism evidence="2 3">
    <name type="scientific">Natrinema zhouii</name>
    <dbReference type="NCBI Taxonomy" id="1710539"/>
    <lineage>
        <taxon>Archaea</taxon>
        <taxon>Methanobacteriati</taxon>
        <taxon>Methanobacteriota</taxon>
        <taxon>Stenosarchaea group</taxon>
        <taxon>Halobacteria</taxon>
        <taxon>Halobacteriales</taxon>
        <taxon>Natrialbaceae</taxon>
        <taxon>Natrinema</taxon>
    </lineage>
</organism>
<evidence type="ECO:0000256" key="1">
    <source>
        <dbReference type="SAM" id="Phobius"/>
    </source>
</evidence>
<dbReference type="GeneID" id="56143291"/>
<feature type="transmembrane region" description="Helical" evidence="1">
    <location>
        <begin position="42"/>
        <end position="60"/>
    </location>
</feature>
<protein>
    <submittedName>
        <fullName evidence="2">Uncharacterized protein</fullName>
    </submittedName>
</protein>
<dbReference type="KEGG" id="nay:HYG81_08760"/>
<evidence type="ECO:0000313" key="2">
    <source>
        <dbReference type="EMBL" id="QLK27679.1"/>
    </source>
</evidence>
<evidence type="ECO:0000313" key="3">
    <source>
        <dbReference type="Proteomes" id="UP000510869"/>
    </source>
</evidence>
<keyword evidence="3" id="KW-1185">Reference proteome</keyword>
<dbReference type="RefSeq" id="WP_180842840.1">
    <property type="nucleotide sequence ID" value="NZ_CP059154.1"/>
</dbReference>
<name>A0A7D6GM23_9EURY</name>
<keyword evidence="1" id="KW-0472">Membrane</keyword>
<keyword evidence="1" id="KW-0812">Transmembrane</keyword>
<reference evidence="2 3" key="1">
    <citation type="submission" date="2020-07" db="EMBL/GenBank/DDBJ databases">
        <title>Natrinema (YPL30) sp. nov. and Haloterrigena xxxxxx (YPL8) sp. nov., isolated from a salt mine.</title>
        <authorList>
            <person name="Cui H."/>
        </authorList>
    </citation>
    <scope>NUCLEOTIDE SEQUENCE [LARGE SCALE GENOMIC DNA]</scope>
    <source>
        <strain evidence="2 3">YPL13</strain>
    </source>
</reference>
<dbReference type="AlphaFoldDB" id="A0A7D6GM23"/>
<gene>
    <name evidence="2" type="ORF">HYG81_08760</name>
</gene>
<accession>A0A7D6GM23</accession>
<sequence>MRSADSFSPLGHWHRSHRTHWKWIFGGATEGQTAGETTTPSVTVTVGTGLFAVVLVTWALRG</sequence>